<dbReference type="AlphaFoldDB" id="A0A6C0Y8C4"/>
<reference evidence="1 2" key="1">
    <citation type="submission" date="2019-09" db="EMBL/GenBank/DDBJ databases">
        <title>Non-baumannii Acinetobacter spp. carrying blaNDM-1 isolated in China.</title>
        <authorList>
            <person name="Cui C."/>
            <person name="Chen C."/>
            <person name="Sun J."/>
            <person name="Liu Y."/>
        </authorList>
    </citation>
    <scope>NUCLEOTIDE SEQUENCE [LARGE SCALE GENOMIC DNA]</scope>
    <source>
        <strain evidence="1 2">B18</strain>
        <plasmid evidence="2">pb18-3</plasmid>
    </source>
</reference>
<name>A0A6C0Y8C4_9GAMM</name>
<sequence>MQYAIFSDLDILQRHICSNLDWNGKNESQVVFVDEEEAPVALLCNDLDTAFKSTAVWVDGVKLADGIINPENALYITALRNIEPNMVEFSQQHKYLVIADVNGELDLHHLVKSSQLELVDTILEDDE</sequence>
<proteinExistence type="predicted"/>
<geneLocation type="plasmid" evidence="2">
    <name>pb18-3</name>
</geneLocation>
<evidence type="ECO:0000313" key="1">
    <source>
        <dbReference type="EMBL" id="QIC72112.1"/>
    </source>
</evidence>
<dbReference type="EMBL" id="CP044458">
    <property type="protein sequence ID" value="QIC72112.1"/>
    <property type="molecule type" value="Genomic_DNA"/>
</dbReference>
<dbReference type="RefSeq" id="WP_163146671.1">
    <property type="nucleotide sequence ID" value="NZ_CP044458.1"/>
</dbReference>
<protein>
    <submittedName>
        <fullName evidence="1">Uncharacterized protein</fullName>
    </submittedName>
</protein>
<keyword evidence="1" id="KW-0614">Plasmid</keyword>
<accession>A0A6C0Y8C4</accession>
<evidence type="ECO:0000313" key="2">
    <source>
        <dbReference type="Proteomes" id="UP000503440"/>
    </source>
</evidence>
<dbReference type="Proteomes" id="UP000503440">
    <property type="component" value="Plasmid pB18-3"/>
</dbReference>
<organism evidence="1 2">
    <name type="scientific">Acinetobacter indicus</name>
    <dbReference type="NCBI Taxonomy" id="756892"/>
    <lineage>
        <taxon>Bacteria</taxon>
        <taxon>Pseudomonadati</taxon>
        <taxon>Pseudomonadota</taxon>
        <taxon>Gammaproteobacteria</taxon>
        <taxon>Moraxellales</taxon>
        <taxon>Moraxellaceae</taxon>
        <taxon>Acinetobacter</taxon>
    </lineage>
</organism>
<gene>
    <name evidence="1" type="ORF">FSC09_17285</name>
</gene>